<feature type="transmembrane region" description="Helical" evidence="2">
    <location>
        <begin position="65"/>
        <end position="83"/>
    </location>
</feature>
<sequence length="334" mass="37324">MSVPRSGSRILLIYNSRDRWVEDDIRILNERYRVSELFFDRSSFGKLIVFLFRALQLVVRCDAVVYWFASHYALVAALVAFVLRKPVAGIVSGYDMANRPDLGYGHLRGGINRSVVTATTSLSRLLFAVSDFTQNEVKKNLPQQAGKTILLHHGFHPQTCFREKKTYVLTACAVTGESLKLKGLELYLAVAQRFPTVQFVVAGKIDRQFVQSINIPDNVILAGSIKDFADSPLLQEAAVYMQLSEYESFGCAVAEAMLNECYPIVTRRGALPEVVGPCGDLVETDVGAISATLQSVLDKKPFPYKEARIRIEEVFPYSARRDKLLASMALLLKM</sequence>
<reference evidence="4" key="1">
    <citation type="submission" date="2022-12" db="EMBL/GenBank/DDBJ databases">
        <title>Reference genome sequencing for broad-spectrum identification of bacterial and archaeal isolates by mass spectrometry.</title>
        <authorList>
            <person name="Sekiguchi Y."/>
            <person name="Tourlousse D.M."/>
        </authorList>
    </citation>
    <scope>NUCLEOTIDE SEQUENCE</scope>
    <source>
        <strain evidence="4">H2</strain>
    </source>
</reference>
<evidence type="ECO:0000313" key="4">
    <source>
        <dbReference type="EMBL" id="GLI36670.1"/>
    </source>
</evidence>
<dbReference type="Gene3D" id="3.40.50.2000">
    <property type="entry name" value="Glycogen Phosphorylase B"/>
    <property type="match status" value="1"/>
</dbReference>
<dbReference type="GO" id="GO:0016757">
    <property type="term" value="F:glycosyltransferase activity"/>
    <property type="evidence" value="ECO:0007669"/>
    <property type="project" value="InterPro"/>
</dbReference>
<evidence type="ECO:0000313" key="5">
    <source>
        <dbReference type="Proteomes" id="UP001144352"/>
    </source>
</evidence>
<proteinExistence type="predicted"/>
<keyword evidence="5" id="KW-1185">Reference proteome</keyword>
<dbReference type="InterPro" id="IPR001296">
    <property type="entry name" value="Glyco_trans_1"/>
</dbReference>
<evidence type="ECO:0000259" key="3">
    <source>
        <dbReference type="Pfam" id="PF00534"/>
    </source>
</evidence>
<dbReference type="AlphaFoldDB" id="A0A9W6FXI1"/>
<comment type="caution">
    <text evidence="4">The sequence shown here is derived from an EMBL/GenBank/DDBJ whole genome shotgun (WGS) entry which is preliminary data.</text>
</comment>
<dbReference type="PANTHER" id="PTHR46401:SF2">
    <property type="entry name" value="GLYCOSYLTRANSFERASE WBBK-RELATED"/>
    <property type="match status" value="1"/>
</dbReference>
<dbReference type="Proteomes" id="UP001144352">
    <property type="component" value="Unassembled WGS sequence"/>
</dbReference>
<dbReference type="Pfam" id="PF00534">
    <property type="entry name" value="Glycos_transf_1"/>
    <property type="match status" value="1"/>
</dbReference>
<protein>
    <recommendedName>
        <fullName evidence="3">Glycosyl transferase family 1 domain-containing protein</fullName>
    </recommendedName>
</protein>
<keyword evidence="2" id="KW-0812">Transmembrane</keyword>
<keyword evidence="1" id="KW-0808">Transferase</keyword>
<dbReference type="EMBL" id="BSDS01000001">
    <property type="protein sequence ID" value="GLI36670.1"/>
    <property type="molecule type" value="Genomic_DNA"/>
</dbReference>
<dbReference type="GO" id="GO:0009103">
    <property type="term" value="P:lipopolysaccharide biosynthetic process"/>
    <property type="evidence" value="ECO:0007669"/>
    <property type="project" value="TreeGrafter"/>
</dbReference>
<dbReference type="SUPFAM" id="SSF53756">
    <property type="entry name" value="UDP-Glycosyltransferase/glycogen phosphorylase"/>
    <property type="match status" value="1"/>
</dbReference>
<evidence type="ECO:0000256" key="1">
    <source>
        <dbReference type="ARBA" id="ARBA00022679"/>
    </source>
</evidence>
<name>A0A9W6FXI1_9BACT</name>
<dbReference type="RefSeq" id="WP_214187097.1">
    <property type="nucleotide sequence ID" value="NZ_BSDS01000001.1"/>
</dbReference>
<dbReference type="PANTHER" id="PTHR46401">
    <property type="entry name" value="GLYCOSYLTRANSFERASE WBBK-RELATED"/>
    <property type="match status" value="1"/>
</dbReference>
<keyword evidence="2" id="KW-0472">Membrane</keyword>
<gene>
    <name evidence="4" type="ORF">GHYDROH2_01710</name>
</gene>
<feature type="domain" description="Glycosyl transferase family 1" evidence="3">
    <location>
        <begin position="179"/>
        <end position="300"/>
    </location>
</feature>
<accession>A0A9W6FXI1</accession>
<organism evidence="4 5">
    <name type="scientific">Geobacter hydrogenophilus</name>
    <dbReference type="NCBI Taxonomy" id="40983"/>
    <lineage>
        <taxon>Bacteria</taxon>
        <taxon>Pseudomonadati</taxon>
        <taxon>Thermodesulfobacteriota</taxon>
        <taxon>Desulfuromonadia</taxon>
        <taxon>Geobacterales</taxon>
        <taxon>Geobacteraceae</taxon>
        <taxon>Geobacter</taxon>
    </lineage>
</organism>
<evidence type="ECO:0000256" key="2">
    <source>
        <dbReference type="SAM" id="Phobius"/>
    </source>
</evidence>
<keyword evidence="2" id="KW-1133">Transmembrane helix</keyword>